<dbReference type="InterPro" id="IPR018247">
    <property type="entry name" value="EF_Hand_1_Ca_BS"/>
</dbReference>
<dbReference type="EMBL" id="QUSG01000001">
    <property type="protein sequence ID" value="KAA3532509.1"/>
    <property type="molecule type" value="Genomic_DNA"/>
</dbReference>
<dbReference type="OrthoDB" id="8401938at2"/>
<evidence type="ECO:0000313" key="4">
    <source>
        <dbReference type="EMBL" id="MUZ71391.1"/>
    </source>
</evidence>
<dbReference type="SUPFAM" id="SSF47473">
    <property type="entry name" value="EF-hand"/>
    <property type="match status" value="1"/>
</dbReference>
<dbReference type="RefSeq" id="WP_060715901.1">
    <property type="nucleotide sequence ID" value="NZ_AP023272.1"/>
</dbReference>
<dbReference type="InterPro" id="IPR011992">
    <property type="entry name" value="EF-hand-dom_pair"/>
</dbReference>
<evidence type="ECO:0000313" key="6">
    <source>
        <dbReference type="Proteomes" id="UP000477951"/>
    </source>
</evidence>
<protein>
    <recommendedName>
        <fullName evidence="2">EF-hand domain-containing protein</fullName>
    </recommendedName>
</protein>
<sequence>MTSVSSASLSSVSSYNVGSTSSLDTNGDGVVSAEEQSSGSTRTQDPTVLSDSAANSTSSQLSSDLMAMELSRGDTTSTDQNATKSIDTDSDGKVTKEEFVNARPEDVSEEDSTKMFEAIDSEDAGYVTEDQMQPDGKMPPPMMMGGMGGMGDMQSLSSMMSGDSSGSEDSMSMDDVFSQMSSVINAYRSAGGTADETDTTGQTAAA</sequence>
<dbReference type="Proteomes" id="UP000436911">
    <property type="component" value="Unassembled WGS sequence"/>
</dbReference>
<organism evidence="3 5">
    <name type="scientific">Agrobacterium vitis</name>
    <name type="common">Rhizobium vitis</name>
    <dbReference type="NCBI Taxonomy" id="373"/>
    <lineage>
        <taxon>Bacteria</taxon>
        <taxon>Pseudomonadati</taxon>
        <taxon>Pseudomonadota</taxon>
        <taxon>Alphaproteobacteria</taxon>
        <taxon>Hyphomicrobiales</taxon>
        <taxon>Rhizobiaceae</taxon>
        <taxon>Rhizobium/Agrobacterium group</taxon>
        <taxon>Agrobacterium</taxon>
    </lineage>
</organism>
<feature type="domain" description="EF-hand" evidence="2">
    <location>
        <begin position="85"/>
        <end position="99"/>
    </location>
</feature>
<proteinExistence type="predicted"/>
<feature type="compositionally biased region" description="Basic and acidic residues" evidence="1">
    <location>
        <begin position="86"/>
        <end position="114"/>
    </location>
</feature>
<gene>
    <name evidence="3" type="ORF">DXT89_02425</name>
    <name evidence="4" type="ORF">GOZ90_01765</name>
</gene>
<feature type="compositionally biased region" description="Polar residues" evidence="1">
    <location>
        <begin position="34"/>
        <end position="47"/>
    </location>
</feature>
<name>A0A368NXQ2_AGRVI</name>
<accession>A0A368NXQ2</accession>
<evidence type="ECO:0000313" key="3">
    <source>
        <dbReference type="EMBL" id="KAA3532509.1"/>
    </source>
</evidence>
<reference evidence="3 5" key="1">
    <citation type="submission" date="2018-08" db="EMBL/GenBank/DDBJ databases">
        <title>Genome sequencing of Agrobacterium vitis strain ICMP 10754.</title>
        <authorList>
            <person name="Visnovsky S.B."/>
            <person name="Pitman A.R."/>
        </authorList>
    </citation>
    <scope>NUCLEOTIDE SEQUENCE [LARGE SCALE GENOMIC DNA]</scope>
    <source>
        <strain evidence="3 5">ICMP 10754</strain>
    </source>
</reference>
<reference evidence="4 6" key="2">
    <citation type="submission" date="2019-12" db="EMBL/GenBank/DDBJ databases">
        <title>Whole-genome sequencing of Allorhizobium vitis.</title>
        <authorList>
            <person name="Gan H.M."/>
            <person name="Szegedi E."/>
            <person name="Burr T."/>
            <person name="Savka M.A."/>
        </authorList>
    </citation>
    <scope>NUCLEOTIDE SEQUENCE [LARGE SCALE GENOMIC DNA]</scope>
    <source>
        <strain evidence="4 6">CG516</strain>
    </source>
</reference>
<dbReference type="InterPro" id="IPR002048">
    <property type="entry name" value="EF_hand_dom"/>
</dbReference>
<feature type="compositionally biased region" description="Low complexity" evidence="1">
    <location>
        <begin position="1"/>
        <end position="22"/>
    </location>
</feature>
<dbReference type="EMBL" id="WPHR01000001">
    <property type="protein sequence ID" value="MUZ71391.1"/>
    <property type="molecule type" value="Genomic_DNA"/>
</dbReference>
<comment type="caution">
    <text evidence="3">The sequence shown here is derived from an EMBL/GenBank/DDBJ whole genome shotgun (WGS) entry which is preliminary data.</text>
</comment>
<dbReference type="PROSITE" id="PS00018">
    <property type="entry name" value="EF_HAND_1"/>
    <property type="match status" value="1"/>
</dbReference>
<feature type="domain" description="EF-hand" evidence="2">
    <location>
        <begin position="23"/>
        <end position="35"/>
    </location>
</feature>
<dbReference type="AlphaFoldDB" id="A0A368NXQ2"/>
<feature type="region of interest" description="Disordered" evidence="1">
    <location>
        <begin position="1"/>
        <end position="173"/>
    </location>
</feature>
<dbReference type="Gene3D" id="1.10.238.10">
    <property type="entry name" value="EF-hand"/>
    <property type="match status" value="1"/>
</dbReference>
<feature type="compositionally biased region" description="Polar residues" evidence="1">
    <location>
        <begin position="73"/>
        <end position="85"/>
    </location>
</feature>
<dbReference type="GeneID" id="60682130"/>
<evidence type="ECO:0000256" key="1">
    <source>
        <dbReference type="SAM" id="MobiDB-lite"/>
    </source>
</evidence>
<evidence type="ECO:0000313" key="5">
    <source>
        <dbReference type="Proteomes" id="UP000436911"/>
    </source>
</evidence>
<feature type="compositionally biased region" description="Low complexity" evidence="1">
    <location>
        <begin position="49"/>
        <end position="67"/>
    </location>
</feature>
<evidence type="ECO:0000259" key="2">
    <source>
        <dbReference type="Pfam" id="PF13202"/>
    </source>
</evidence>
<feature type="compositionally biased region" description="Low complexity" evidence="1">
    <location>
        <begin position="152"/>
        <end position="173"/>
    </location>
</feature>
<dbReference type="GO" id="GO:0005509">
    <property type="term" value="F:calcium ion binding"/>
    <property type="evidence" value="ECO:0007669"/>
    <property type="project" value="InterPro"/>
</dbReference>
<dbReference type="Pfam" id="PF13202">
    <property type="entry name" value="EF-hand_5"/>
    <property type="match status" value="2"/>
</dbReference>
<dbReference type="Proteomes" id="UP000477951">
    <property type="component" value="Unassembled WGS sequence"/>
</dbReference>